<dbReference type="AlphaFoldDB" id="A0A3S4YL63"/>
<organism evidence="1 2">
    <name type="scientific">Serratia fonticola</name>
    <dbReference type="NCBI Taxonomy" id="47917"/>
    <lineage>
        <taxon>Bacteria</taxon>
        <taxon>Pseudomonadati</taxon>
        <taxon>Pseudomonadota</taxon>
        <taxon>Gammaproteobacteria</taxon>
        <taxon>Enterobacterales</taxon>
        <taxon>Yersiniaceae</taxon>
        <taxon>Serratia</taxon>
    </lineage>
</organism>
<reference evidence="1 2" key="1">
    <citation type="submission" date="2018-12" db="EMBL/GenBank/DDBJ databases">
        <authorList>
            <consortium name="Pathogen Informatics"/>
        </authorList>
    </citation>
    <scope>NUCLEOTIDE SEQUENCE [LARGE SCALE GENOMIC DNA]</scope>
    <source>
        <strain evidence="1 2">NCTC13193</strain>
    </source>
</reference>
<proteinExistence type="predicted"/>
<protein>
    <submittedName>
        <fullName evidence="1">Uncharacterized protein</fullName>
    </submittedName>
</protein>
<dbReference type="Pfam" id="PF14022">
    <property type="entry name" value="DUF4238"/>
    <property type="match status" value="1"/>
</dbReference>
<sequence>MMKTALENNHLISDLKMILLINKTNRPFVFSDNPVVFYNKYLYSITHFGVLGMRTPGLKIFYPLSPDLCLLLIDKSKYNIKRIFNESIIKINNLKDVNSLNKLQIHSAQNCVYFHDHNLFDYISYLCRTEYTTLRKYENSYSETEVEKFDDGGAKDLIHTYAPQIPYFLELSFIKEIPIVGNGTPIDRSFYD</sequence>
<dbReference type="EMBL" id="LR134492">
    <property type="protein sequence ID" value="VEI63152.1"/>
    <property type="molecule type" value="Genomic_DNA"/>
</dbReference>
<evidence type="ECO:0000313" key="2">
    <source>
        <dbReference type="Proteomes" id="UP000270487"/>
    </source>
</evidence>
<dbReference type="InterPro" id="IPR025332">
    <property type="entry name" value="DUF4238"/>
</dbReference>
<accession>A0A3S4YL63</accession>
<name>A0A3S4YL63_SERFO</name>
<gene>
    <name evidence="1" type="ORF">NCTC13193_00673</name>
</gene>
<evidence type="ECO:0000313" key="1">
    <source>
        <dbReference type="EMBL" id="VEI63152.1"/>
    </source>
</evidence>
<dbReference type="Proteomes" id="UP000270487">
    <property type="component" value="Chromosome"/>
</dbReference>